<feature type="region of interest" description="Disordered" evidence="1">
    <location>
        <begin position="1"/>
        <end position="25"/>
    </location>
</feature>
<evidence type="ECO:0000313" key="2">
    <source>
        <dbReference type="EMBL" id="KAK3934885.1"/>
    </source>
</evidence>
<organism evidence="2 3">
    <name type="scientific">Diplogelasinospora grovesii</name>
    <dbReference type="NCBI Taxonomy" id="303347"/>
    <lineage>
        <taxon>Eukaryota</taxon>
        <taxon>Fungi</taxon>
        <taxon>Dikarya</taxon>
        <taxon>Ascomycota</taxon>
        <taxon>Pezizomycotina</taxon>
        <taxon>Sordariomycetes</taxon>
        <taxon>Sordariomycetidae</taxon>
        <taxon>Sordariales</taxon>
        <taxon>Diplogelasinosporaceae</taxon>
        <taxon>Diplogelasinospora</taxon>
    </lineage>
</organism>
<evidence type="ECO:0000256" key="1">
    <source>
        <dbReference type="SAM" id="MobiDB-lite"/>
    </source>
</evidence>
<comment type="caution">
    <text evidence="2">The sequence shown here is derived from an EMBL/GenBank/DDBJ whole genome shotgun (WGS) entry which is preliminary data.</text>
</comment>
<evidence type="ECO:0000313" key="3">
    <source>
        <dbReference type="Proteomes" id="UP001303473"/>
    </source>
</evidence>
<gene>
    <name evidence="2" type="ORF">QBC46DRAFT_398790</name>
</gene>
<dbReference type="Proteomes" id="UP001303473">
    <property type="component" value="Unassembled WGS sequence"/>
</dbReference>
<dbReference type="AlphaFoldDB" id="A0AAN6MWQ7"/>
<protein>
    <submittedName>
        <fullName evidence="2">Uncharacterized protein</fullName>
    </submittedName>
</protein>
<accession>A0AAN6MWQ7</accession>
<feature type="compositionally biased region" description="Low complexity" evidence="1">
    <location>
        <begin position="107"/>
        <end position="118"/>
    </location>
</feature>
<dbReference type="EMBL" id="MU853955">
    <property type="protein sequence ID" value="KAK3934885.1"/>
    <property type="molecule type" value="Genomic_DNA"/>
</dbReference>
<sequence>MTSQTSDTPQGRTPGSSSSSTPDPQLTATGWLVRWPHLAYAVSGLPGDCQTIYTLINSDPQAEALLGSVFGALNDQLGSQEVANTLLRQQLDFATARPLQPTPLPPTTNITVTNTESTARPRGLEPPLFYGDMTMSPAARQEAYTNWRTAIRMKMIIDWRVYTQPLDRIIYVAQRLTGEAFTGVRGLIDTIAANCDNPVPALLEYRQWNTDEVGCKW</sequence>
<reference evidence="3" key="1">
    <citation type="journal article" date="2023" name="Mol. Phylogenet. Evol.">
        <title>Genome-scale phylogeny and comparative genomics of the fungal order Sordariales.</title>
        <authorList>
            <person name="Hensen N."/>
            <person name="Bonometti L."/>
            <person name="Westerberg I."/>
            <person name="Brannstrom I.O."/>
            <person name="Guillou S."/>
            <person name="Cros-Aarteil S."/>
            <person name="Calhoun S."/>
            <person name="Haridas S."/>
            <person name="Kuo A."/>
            <person name="Mondo S."/>
            <person name="Pangilinan J."/>
            <person name="Riley R."/>
            <person name="LaButti K."/>
            <person name="Andreopoulos B."/>
            <person name="Lipzen A."/>
            <person name="Chen C."/>
            <person name="Yan M."/>
            <person name="Daum C."/>
            <person name="Ng V."/>
            <person name="Clum A."/>
            <person name="Steindorff A."/>
            <person name="Ohm R.A."/>
            <person name="Martin F."/>
            <person name="Silar P."/>
            <person name="Natvig D.O."/>
            <person name="Lalanne C."/>
            <person name="Gautier V."/>
            <person name="Ament-Velasquez S.L."/>
            <person name="Kruys A."/>
            <person name="Hutchinson M.I."/>
            <person name="Powell A.J."/>
            <person name="Barry K."/>
            <person name="Miller A.N."/>
            <person name="Grigoriev I.V."/>
            <person name="Debuchy R."/>
            <person name="Gladieux P."/>
            <person name="Hiltunen Thoren M."/>
            <person name="Johannesson H."/>
        </authorList>
    </citation>
    <scope>NUCLEOTIDE SEQUENCE [LARGE SCALE GENOMIC DNA]</scope>
    <source>
        <strain evidence="3">CBS 340.73</strain>
    </source>
</reference>
<feature type="region of interest" description="Disordered" evidence="1">
    <location>
        <begin position="97"/>
        <end position="123"/>
    </location>
</feature>
<proteinExistence type="predicted"/>
<name>A0AAN6MWQ7_9PEZI</name>
<keyword evidence="3" id="KW-1185">Reference proteome</keyword>